<dbReference type="EMBL" id="LAZR01024077">
    <property type="protein sequence ID" value="KKL76343.1"/>
    <property type="molecule type" value="Genomic_DNA"/>
</dbReference>
<feature type="compositionally biased region" description="Basic residues" evidence="1">
    <location>
        <begin position="142"/>
        <end position="154"/>
    </location>
</feature>
<reference evidence="2" key="1">
    <citation type="journal article" date="2015" name="Nature">
        <title>Complex archaea that bridge the gap between prokaryotes and eukaryotes.</title>
        <authorList>
            <person name="Spang A."/>
            <person name="Saw J.H."/>
            <person name="Jorgensen S.L."/>
            <person name="Zaremba-Niedzwiedzka K."/>
            <person name="Martijn J."/>
            <person name="Lind A.E."/>
            <person name="van Eijk R."/>
            <person name="Schleper C."/>
            <person name="Guy L."/>
            <person name="Ettema T.J."/>
        </authorList>
    </citation>
    <scope>NUCLEOTIDE SEQUENCE</scope>
</reference>
<feature type="region of interest" description="Disordered" evidence="1">
    <location>
        <begin position="130"/>
        <end position="154"/>
    </location>
</feature>
<sequence>MNINDNLAELRLIQRLPPDELDRFVKALFKGTVFTSAHIAVKYPNMSPDDQTDMARRIFVPLGMGGTEAIGIFKSNVKDVGTFYEYMDKAEKLPISKATGFPVFLSVNILHMDDWVKATVRVQKMNQVRQTGMGRREEKIAKHAKNYAKQHPFR</sequence>
<evidence type="ECO:0000256" key="1">
    <source>
        <dbReference type="SAM" id="MobiDB-lite"/>
    </source>
</evidence>
<comment type="caution">
    <text evidence="2">The sequence shown here is derived from an EMBL/GenBank/DDBJ whole genome shotgun (WGS) entry which is preliminary data.</text>
</comment>
<accession>A0A0F9EQG0</accession>
<evidence type="ECO:0000313" key="2">
    <source>
        <dbReference type="EMBL" id="KKL76343.1"/>
    </source>
</evidence>
<organism evidence="2">
    <name type="scientific">marine sediment metagenome</name>
    <dbReference type="NCBI Taxonomy" id="412755"/>
    <lineage>
        <taxon>unclassified sequences</taxon>
        <taxon>metagenomes</taxon>
        <taxon>ecological metagenomes</taxon>
    </lineage>
</organism>
<protein>
    <submittedName>
        <fullName evidence="2">Uncharacterized protein</fullName>
    </submittedName>
</protein>
<dbReference type="AlphaFoldDB" id="A0A0F9EQG0"/>
<name>A0A0F9EQG0_9ZZZZ</name>
<gene>
    <name evidence="2" type="ORF">LCGC14_2045810</name>
</gene>
<proteinExistence type="predicted"/>